<evidence type="ECO:0000313" key="1">
    <source>
        <dbReference type="EMBL" id="PZO55372.1"/>
    </source>
</evidence>
<accession>A0A2W4XGT8</accession>
<reference evidence="1 2" key="2">
    <citation type="submission" date="2018-06" db="EMBL/GenBank/DDBJ databases">
        <title>Metagenomic assembly of (sub)arctic Cyanobacteria and their associated microbiome from non-axenic cultures.</title>
        <authorList>
            <person name="Baurain D."/>
        </authorList>
    </citation>
    <scope>NUCLEOTIDE SEQUENCE [LARGE SCALE GENOMIC DNA]</scope>
    <source>
        <strain evidence="1">ULC027bin1</strain>
    </source>
</reference>
<proteinExistence type="predicted"/>
<dbReference type="AlphaFoldDB" id="A0A2W4XGT8"/>
<comment type="caution">
    <text evidence="1">The sequence shown here is derived from an EMBL/GenBank/DDBJ whole genome shotgun (WGS) entry which is preliminary data.</text>
</comment>
<dbReference type="EMBL" id="QBMP01000097">
    <property type="protein sequence ID" value="PZO55372.1"/>
    <property type="molecule type" value="Genomic_DNA"/>
</dbReference>
<dbReference type="Proteomes" id="UP000249794">
    <property type="component" value="Unassembled WGS sequence"/>
</dbReference>
<name>A0A2W4XGT8_9CYAN</name>
<organism evidence="1 2">
    <name type="scientific">Phormidesmis priestleyi</name>
    <dbReference type="NCBI Taxonomy" id="268141"/>
    <lineage>
        <taxon>Bacteria</taxon>
        <taxon>Bacillati</taxon>
        <taxon>Cyanobacteriota</taxon>
        <taxon>Cyanophyceae</taxon>
        <taxon>Leptolyngbyales</taxon>
        <taxon>Leptolyngbyaceae</taxon>
        <taxon>Phormidesmis</taxon>
    </lineage>
</organism>
<gene>
    <name evidence="1" type="ORF">DCF15_10650</name>
</gene>
<sequence>MSFNSWKVSKAVSVLLENAGFKLKPGHLELFPDPKVYSADGKPSLFNAHRLPLQMGSYILNDEFWPISNSQSCFVRSWQHCQQKNDLDVRHLKKLLKSTKQYSYQLSNKSHKFLSDLDTEIEIGWTDYGQTNRLLGRIAMRTYIFHHITSGGDPLSGEALVQQIVSIAQALPGYRDWCRHQHEIEDRASEWAKSVESSHYFPYGTSQGKYKTVKTIPDAILSEMSWNDRQAQETREKILQAVQTLKDQCAFPEKATARFKALLNHSIGGASLYRYRELWHPIDLGLEPKVSELQNTVIEGVCTEGATALNSPTSLLLENGSNPLSGQVFSDLRTPSQADPGSNITESSESVAAIRDRIKKQLAQIQKARAQAAAELAPRPEMPKPVHEQALQRMREFLLSGEPILLIEVGQWLLKQPQGLRDELTANPHGDLETLLTDLSAIAMYLVPIRWSSLEVRSQLETHYGKSTILELTALERQDWQAVLREMVQFQ</sequence>
<evidence type="ECO:0000313" key="2">
    <source>
        <dbReference type="Proteomes" id="UP000249794"/>
    </source>
</evidence>
<protein>
    <submittedName>
        <fullName evidence="1">Uncharacterized protein</fullName>
    </submittedName>
</protein>
<reference evidence="2" key="1">
    <citation type="submission" date="2018-04" db="EMBL/GenBank/DDBJ databases">
        <authorList>
            <person name="Cornet L."/>
        </authorList>
    </citation>
    <scope>NUCLEOTIDE SEQUENCE [LARGE SCALE GENOMIC DNA]</scope>
</reference>